<evidence type="ECO:0000256" key="1">
    <source>
        <dbReference type="SAM" id="MobiDB-lite"/>
    </source>
</evidence>
<accession>A0ABQ4Y1R7</accession>
<reference evidence="2" key="2">
    <citation type="submission" date="2022-01" db="EMBL/GenBank/DDBJ databases">
        <authorList>
            <person name="Yamashiro T."/>
            <person name="Shiraishi A."/>
            <person name="Satake H."/>
            <person name="Nakayama K."/>
        </authorList>
    </citation>
    <scope>NUCLEOTIDE SEQUENCE</scope>
</reference>
<organism evidence="2 3">
    <name type="scientific">Tanacetum coccineum</name>
    <dbReference type="NCBI Taxonomy" id="301880"/>
    <lineage>
        <taxon>Eukaryota</taxon>
        <taxon>Viridiplantae</taxon>
        <taxon>Streptophyta</taxon>
        <taxon>Embryophyta</taxon>
        <taxon>Tracheophyta</taxon>
        <taxon>Spermatophyta</taxon>
        <taxon>Magnoliopsida</taxon>
        <taxon>eudicotyledons</taxon>
        <taxon>Gunneridae</taxon>
        <taxon>Pentapetalae</taxon>
        <taxon>asterids</taxon>
        <taxon>campanulids</taxon>
        <taxon>Asterales</taxon>
        <taxon>Asteraceae</taxon>
        <taxon>Asteroideae</taxon>
        <taxon>Anthemideae</taxon>
        <taxon>Anthemidinae</taxon>
        <taxon>Tanacetum</taxon>
    </lineage>
</organism>
<evidence type="ECO:0000313" key="2">
    <source>
        <dbReference type="EMBL" id="GJS70938.1"/>
    </source>
</evidence>
<gene>
    <name evidence="2" type="ORF">Tco_0703779</name>
</gene>
<feature type="compositionally biased region" description="Basic residues" evidence="1">
    <location>
        <begin position="116"/>
        <end position="138"/>
    </location>
</feature>
<feature type="compositionally biased region" description="Polar residues" evidence="1">
    <location>
        <begin position="142"/>
        <end position="163"/>
    </location>
</feature>
<feature type="region of interest" description="Disordered" evidence="1">
    <location>
        <begin position="115"/>
        <end position="163"/>
    </location>
</feature>
<reference evidence="2" key="1">
    <citation type="journal article" date="2022" name="Int. J. Mol. Sci.">
        <title>Draft Genome of Tanacetum Coccineum: Genomic Comparison of Closely Related Tanacetum-Family Plants.</title>
        <authorList>
            <person name="Yamashiro T."/>
            <person name="Shiraishi A."/>
            <person name="Nakayama K."/>
            <person name="Satake H."/>
        </authorList>
    </citation>
    <scope>NUCLEOTIDE SEQUENCE</scope>
</reference>
<evidence type="ECO:0000313" key="3">
    <source>
        <dbReference type="Proteomes" id="UP001151760"/>
    </source>
</evidence>
<dbReference type="Proteomes" id="UP001151760">
    <property type="component" value="Unassembled WGS sequence"/>
</dbReference>
<name>A0ABQ4Y1R7_9ASTR</name>
<protein>
    <recommendedName>
        <fullName evidence="4">30S ribosomal protein S13</fullName>
    </recommendedName>
</protein>
<evidence type="ECO:0008006" key="4">
    <source>
        <dbReference type="Google" id="ProtNLM"/>
    </source>
</evidence>
<keyword evidence="3" id="KW-1185">Reference proteome</keyword>
<sequence length="163" mass="18039">MSNRHQELTSPEKTATALASPKQTAIGKDYSNPLMAGSLPKTILCVNLSVEATTDDNGEVQITATIDGLSKTITEASLRRHLKLDDHDGITSIPNSEIFKQLALMGYHTNLDKNGYLRKGRKTKPKRQNRTRNGKAWKRQSQDQAQVSKSQPKSTPTNPEVNK</sequence>
<feature type="region of interest" description="Disordered" evidence="1">
    <location>
        <begin position="1"/>
        <end position="24"/>
    </location>
</feature>
<dbReference type="EMBL" id="BQNB010009968">
    <property type="protein sequence ID" value="GJS70938.1"/>
    <property type="molecule type" value="Genomic_DNA"/>
</dbReference>
<proteinExistence type="predicted"/>
<comment type="caution">
    <text evidence="2">The sequence shown here is derived from an EMBL/GenBank/DDBJ whole genome shotgun (WGS) entry which is preliminary data.</text>
</comment>